<organism evidence="1 2">
    <name type="scientific">Symbiodinium microadriaticum</name>
    <name type="common">Dinoflagellate</name>
    <name type="synonym">Zooxanthella microadriatica</name>
    <dbReference type="NCBI Taxonomy" id="2951"/>
    <lineage>
        <taxon>Eukaryota</taxon>
        <taxon>Sar</taxon>
        <taxon>Alveolata</taxon>
        <taxon>Dinophyceae</taxon>
        <taxon>Suessiales</taxon>
        <taxon>Symbiodiniaceae</taxon>
        <taxon>Symbiodinium</taxon>
    </lineage>
</organism>
<accession>A0A1Q9EZ88</accession>
<name>A0A1Q9EZ88_SYMMI</name>
<evidence type="ECO:0000313" key="1">
    <source>
        <dbReference type="EMBL" id="OLQ12705.1"/>
    </source>
</evidence>
<dbReference type="OrthoDB" id="414822at2759"/>
<comment type="caution">
    <text evidence="1">The sequence shown here is derived from an EMBL/GenBank/DDBJ whole genome shotgun (WGS) entry which is preliminary data.</text>
</comment>
<reference evidence="1 2" key="1">
    <citation type="submission" date="2016-02" db="EMBL/GenBank/DDBJ databases">
        <title>Genome analysis of coral dinoflagellate symbionts highlights evolutionary adaptations to a symbiotic lifestyle.</title>
        <authorList>
            <person name="Aranda M."/>
            <person name="Li Y."/>
            <person name="Liew Y.J."/>
            <person name="Baumgarten S."/>
            <person name="Simakov O."/>
            <person name="Wilson M."/>
            <person name="Piel J."/>
            <person name="Ashoor H."/>
            <person name="Bougouffa S."/>
            <person name="Bajic V.B."/>
            <person name="Ryu T."/>
            <person name="Ravasi T."/>
            <person name="Bayer T."/>
            <person name="Micklem G."/>
            <person name="Kim H."/>
            <person name="Bhak J."/>
            <person name="Lajeunesse T.C."/>
            <person name="Voolstra C.R."/>
        </authorList>
    </citation>
    <scope>NUCLEOTIDE SEQUENCE [LARGE SCALE GENOMIC DNA]</scope>
    <source>
        <strain evidence="1 2">CCMP2467</strain>
    </source>
</reference>
<dbReference type="EMBL" id="LSRX01000038">
    <property type="protein sequence ID" value="OLQ12705.1"/>
    <property type="molecule type" value="Genomic_DNA"/>
</dbReference>
<proteinExistence type="predicted"/>
<dbReference type="Proteomes" id="UP000186817">
    <property type="component" value="Unassembled WGS sequence"/>
</dbReference>
<keyword evidence="2" id="KW-1185">Reference proteome</keyword>
<gene>
    <name evidence="1" type="ORF">AK812_SmicGene3295</name>
</gene>
<evidence type="ECO:0000313" key="2">
    <source>
        <dbReference type="Proteomes" id="UP000186817"/>
    </source>
</evidence>
<sequence length="532" mass="59199">MSRGRGRPAGMVEFAPEDEQCKDIACRIMENAPDAFKQQLQKDGANVFPASAKPAKTKLASRKQLEVAVQQITANLDKDVIFLHVVEIKMMLQLLAWRYPRLLEIMDIMQDHDMEEDVDVASMWGLEASFQVPKADELTARIAAEWKLEVAILQMQIERKRKLLVDKLVEIVQDVTDSEARCSQVSARLAYVEEPDYLADAAEVDAPSVDLELQAKNAEGKRTKKKKAAGSGATWTPYCVKPVKRKPCNLWVVWDRMQDKQCVQIRQDATPDVETLVRSWVDELNGGKLEVKVLVEATMYACFFRARHPSAKELLDPLHCIEFFAGENGSAKIAKCFKHLGCLVQAFDLSSETHNLDSAEGFLAGLFSVLRLRPGSFVHFGTVCTSFTWINSGTHGRRLWQPLGNEHLEYVARSRLLQRTVLLALLAWHMGAVFSIENPLGSWNIQVLGGEVFHSDELLDKALHGLSVGSGSQLSCMAPPVDQDDLETQLESMIDELDAPDDVDSNNKRKAGEAFAATASRAADGAKAICYL</sequence>
<protein>
    <submittedName>
        <fullName evidence="1">Uncharacterized protein</fullName>
    </submittedName>
</protein>
<dbReference type="AlphaFoldDB" id="A0A1Q9EZ88"/>